<dbReference type="AlphaFoldDB" id="A0A1T5JRG8"/>
<name>A0A1T5JRG8_9BACT</name>
<dbReference type="InterPro" id="IPR039498">
    <property type="entry name" value="NTP_transf_5"/>
</dbReference>
<gene>
    <name evidence="1" type="ORF">SAMN05660236_1404</name>
</gene>
<dbReference type="Pfam" id="PF14907">
    <property type="entry name" value="NTP_transf_5"/>
    <property type="match status" value="1"/>
</dbReference>
<dbReference type="EMBL" id="FUZU01000001">
    <property type="protein sequence ID" value="SKC54000.1"/>
    <property type="molecule type" value="Genomic_DNA"/>
</dbReference>
<dbReference type="RefSeq" id="WP_079685944.1">
    <property type="nucleotide sequence ID" value="NZ_FUZU01000001.1"/>
</dbReference>
<evidence type="ECO:0000313" key="1">
    <source>
        <dbReference type="EMBL" id="SKC54000.1"/>
    </source>
</evidence>
<protein>
    <submittedName>
        <fullName evidence="1">Uncharacterized nucleotidyltransferase</fullName>
    </submittedName>
</protein>
<keyword evidence="2" id="KW-1185">Reference proteome</keyword>
<keyword evidence="1" id="KW-0808">Transferase</keyword>
<reference evidence="1 2" key="1">
    <citation type="submission" date="2017-02" db="EMBL/GenBank/DDBJ databases">
        <authorList>
            <person name="Peterson S.W."/>
        </authorList>
    </citation>
    <scope>NUCLEOTIDE SEQUENCE [LARGE SCALE GENOMIC DNA]</scope>
    <source>
        <strain evidence="1 2">DSM 25262</strain>
    </source>
</reference>
<dbReference type="STRING" id="688867.SAMN05660236_1404"/>
<dbReference type="Proteomes" id="UP000190961">
    <property type="component" value="Unassembled WGS sequence"/>
</dbReference>
<evidence type="ECO:0000313" key="2">
    <source>
        <dbReference type="Proteomes" id="UP000190961"/>
    </source>
</evidence>
<proteinExistence type="predicted"/>
<dbReference type="OrthoDB" id="7061499at2"/>
<accession>A0A1T5JRG8</accession>
<dbReference type="GO" id="GO:0016740">
    <property type="term" value="F:transferase activity"/>
    <property type="evidence" value="ECO:0007669"/>
    <property type="project" value="UniProtKB-KW"/>
</dbReference>
<organism evidence="1 2">
    <name type="scientific">Ohtaekwangia koreensis</name>
    <dbReference type="NCBI Taxonomy" id="688867"/>
    <lineage>
        <taxon>Bacteria</taxon>
        <taxon>Pseudomonadati</taxon>
        <taxon>Bacteroidota</taxon>
        <taxon>Cytophagia</taxon>
        <taxon>Cytophagales</taxon>
        <taxon>Fulvivirgaceae</taxon>
        <taxon>Ohtaekwangia</taxon>
    </lineage>
</organism>
<sequence length="398" mass="45622">MHTLPQNFYNPLPNAHQTLLLKACLLDNDQAIQHWEKWMSVNGFSNLTSEKSSGILPQVYDPLDFSSQRLLALLYKKMSSAGVNHPLINSLKGYYRYVWVRNQVIKEQLKSIVEILNAQGITHLVIKGFPMIEAYYKDLGARSVLDLDIMIHPDHWSKALVVLSKEGWTSKDAMYIPEAVQDTLVHATHFVKDIFEIDLHIRFHDFPLTENTVNSFWNGAVTYKPGHKMLRPEHQLISALIHGYDIGGDTVLRAIADTTYIIRNTPNFDWKIVIDIVHENNLQIPGKVLLEHLNQEGFCVIPEHVLAALQNYSLESKEAKYFSLLTTPDVGNGYKLFKLRLLLLNLVKVSIVEKGKLLLNTYKYQWGAQSILKLAYRTTQVVIDKFKSPDKTVVTRRF</sequence>